<evidence type="ECO:0000256" key="10">
    <source>
        <dbReference type="ARBA" id="ARBA00022777"/>
    </source>
</evidence>
<dbReference type="GO" id="GO:0005524">
    <property type="term" value="F:ATP binding"/>
    <property type="evidence" value="ECO:0007669"/>
    <property type="project" value="UniProtKB-KW"/>
</dbReference>
<evidence type="ECO:0000256" key="9">
    <source>
        <dbReference type="ARBA" id="ARBA00022741"/>
    </source>
</evidence>
<sequence length="768" mass="84971">MQKFVVWFKEVDKHDIAEVGGKGANLGEMLKAGIPVPDGFIVTVAAYNLFLEKSGLSAKFASILHGLDVANSRKLASVSKKLQELIISSPIPKEVSAPIIKNYMSMGKILRDPYVAVRSSATAEDLPGASFAGQQATYLNIKGEASVVYHVRKCWASLFTARAIFYRVENKIDWARVGIAVPVQKMIQAASSGIMFTINPVTSDKNTVTIEAIFGLGELIVQGEVTPDHYEVSKKTLEILEKKINKQEKQFSLKHGTTIIDYVKEKDRNQPKITDAQIVALARLGKKLEQHYYFPQDIEWAIEKDKIYITQTRPITTVNNYNKYGSGRDQHEVAHTHVVLLRGDPASPGMASGPAKVIFSANEIERVNHGDVLVAPQTNPDYVPAMRKAVAIVTETGGRTSHAAIVSRELGIPAIVGAVGATKKLKTGQVVTVHGSRGVVYKGGIYQSSKYKTQTHEDSLTPGTHKELPPVKTATKIYVNLAEPDSAHTVAKRAVDGVGLLRAEFMIAGIGVHPKKMIKDHKQDQFVKDLSDKLAIFCKSFSPRPVVYRATDFRTNEYRNLKGGNEFEPEEANPMLGFRGCYRYISDPAVFKLELAAIKRVRNKLGFKNLWLMIPFVHTPQELAQVKQIISAEGLTRGGSFKLWMMVEIPSNVILLEKFLDTGIDGVSIGSNDLTMLILGVDRDNSEVAQVFNERDPAVLWALERVIKTCHKYQVTSSICGQAPSDYPELIEKLVDWGITSISVNRDVIDQVRNTVYEAEKKLISKKS</sequence>
<dbReference type="InterPro" id="IPR013815">
    <property type="entry name" value="ATP_grasp_subdomain_1"/>
</dbReference>
<dbReference type="Gene3D" id="3.30.1490.20">
    <property type="entry name" value="ATP-grasp fold, A domain"/>
    <property type="match status" value="1"/>
</dbReference>
<evidence type="ECO:0000256" key="8">
    <source>
        <dbReference type="ARBA" id="ARBA00022723"/>
    </source>
</evidence>
<dbReference type="Pfam" id="PF00391">
    <property type="entry name" value="PEP-utilizers"/>
    <property type="match status" value="1"/>
</dbReference>
<evidence type="ECO:0000313" key="19">
    <source>
        <dbReference type="EMBL" id="KKS87108.1"/>
    </source>
</evidence>
<dbReference type="SUPFAM" id="SSF52009">
    <property type="entry name" value="Phosphohistidine domain"/>
    <property type="match status" value="1"/>
</dbReference>
<dbReference type="Gene3D" id="3.50.30.10">
    <property type="entry name" value="Phosphohistidine domain"/>
    <property type="match status" value="1"/>
</dbReference>
<dbReference type="UniPathway" id="UPA00138"/>
<dbReference type="GO" id="GO:0046872">
    <property type="term" value="F:metal ion binding"/>
    <property type="evidence" value="ECO:0007669"/>
    <property type="project" value="UniProtKB-KW"/>
</dbReference>
<evidence type="ECO:0000259" key="18">
    <source>
        <dbReference type="Pfam" id="PF02896"/>
    </source>
</evidence>
<comment type="function">
    <text evidence="2 15">Catalyzes the phosphorylation of pyruvate to phosphoenolpyruvate.</text>
</comment>
<dbReference type="PIRSF" id="PIRSF000854">
    <property type="entry name" value="PEP_synthase"/>
    <property type="match status" value="1"/>
</dbReference>
<dbReference type="InterPro" id="IPR002192">
    <property type="entry name" value="PPDK_AMP/ATP-bd"/>
</dbReference>
<keyword evidence="12 15" id="KW-0460">Magnesium</keyword>
<evidence type="ECO:0000259" key="17">
    <source>
        <dbReference type="Pfam" id="PF01326"/>
    </source>
</evidence>
<comment type="similarity">
    <text evidence="4 15">Belongs to the PEP-utilizing enzyme family.</text>
</comment>
<dbReference type="SUPFAM" id="SSF56059">
    <property type="entry name" value="Glutathione synthetase ATP-binding domain-like"/>
    <property type="match status" value="1"/>
</dbReference>
<evidence type="ECO:0000256" key="6">
    <source>
        <dbReference type="ARBA" id="ARBA00021623"/>
    </source>
</evidence>
<dbReference type="Gene3D" id="3.30.470.20">
    <property type="entry name" value="ATP-grasp fold, B domain"/>
    <property type="match status" value="1"/>
</dbReference>
<keyword evidence="8 15" id="KW-0479">Metal-binding</keyword>
<evidence type="ECO:0000256" key="11">
    <source>
        <dbReference type="ARBA" id="ARBA00022840"/>
    </source>
</evidence>
<dbReference type="PANTHER" id="PTHR43030">
    <property type="entry name" value="PHOSPHOENOLPYRUVATE SYNTHASE"/>
    <property type="match status" value="1"/>
</dbReference>
<dbReference type="NCBIfam" id="TIGR01418">
    <property type="entry name" value="PEP_synth"/>
    <property type="match status" value="1"/>
</dbReference>
<keyword evidence="19" id="KW-0670">Pyruvate</keyword>
<dbReference type="InterPro" id="IPR006319">
    <property type="entry name" value="PEP_synth"/>
</dbReference>
<keyword evidence="10 15" id="KW-0418">Kinase</keyword>
<organism evidence="19 20">
    <name type="scientific">Candidatus Gottesmanbacteria bacterium GW2011_GWB1_43_11</name>
    <dbReference type="NCBI Taxonomy" id="1618446"/>
    <lineage>
        <taxon>Bacteria</taxon>
        <taxon>Candidatus Gottesmaniibacteriota</taxon>
    </lineage>
</organism>
<dbReference type="EMBL" id="LCFD01000004">
    <property type="protein sequence ID" value="KKS87108.1"/>
    <property type="molecule type" value="Genomic_DNA"/>
</dbReference>
<dbReference type="SUPFAM" id="SSF51621">
    <property type="entry name" value="Phosphoenolpyruvate/pyruvate domain"/>
    <property type="match status" value="1"/>
</dbReference>
<dbReference type="InterPro" id="IPR008279">
    <property type="entry name" value="PEP-util_enz_mobile_dom"/>
</dbReference>
<evidence type="ECO:0000259" key="16">
    <source>
        <dbReference type="Pfam" id="PF00391"/>
    </source>
</evidence>
<dbReference type="InterPro" id="IPR040442">
    <property type="entry name" value="Pyrv_kinase-like_dom_sf"/>
</dbReference>
<keyword evidence="9 15" id="KW-0547">Nucleotide-binding</keyword>
<evidence type="ECO:0000256" key="3">
    <source>
        <dbReference type="ARBA" id="ARBA00004742"/>
    </source>
</evidence>
<dbReference type="InterPro" id="IPR015813">
    <property type="entry name" value="Pyrv/PenolPyrv_kinase-like_dom"/>
</dbReference>
<dbReference type="GO" id="GO:0006094">
    <property type="term" value="P:gluconeogenesis"/>
    <property type="evidence" value="ECO:0007669"/>
    <property type="project" value="UniProtKB-UniPathway"/>
</dbReference>
<accession>A0A0G1FJS8</accession>
<comment type="catalytic activity">
    <reaction evidence="14 15">
        <text>pyruvate + ATP + H2O = phosphoenolpyruvate + AMP + phosphate + 2 H(+)</text>
        <dbReference type="Rhea" id="RHEA:11364"/>
        <dbReference type="ChEBI" id="CHEBI:15361"/>
        <dbReference type="ChEBI" id="CHEBI:15377"/>
        <dbReference type="ChEBI" id="CHEBI:15378"/>
        <dbReference type="ChEBI" id="CHEBI:30616"/>
        <dbReference type="ChEBI" id="CHEBI:43474"/>
        <dbReference type="ChEBI" id="CHEBI:58702"/>
        <dbReference type="ChEBI" id="CHEBI:456215"/>
        <dbReference type="EC" id="2.7.9.2"/>
    </reaction>
</comment>
<dbReference type="Pfam" id="PF02896">
    <property type="entry name" value="PEP-utilizers_C"/>
    <property type="match status" value="1"/>
</dbReference>
<comment type="caution">
    <text evidence="19">The sequence shown here is derived from an EMBL/GenBank/DDBJ whole genome shotgun (WGS) entry which is preliminary data.</text>
</comment>
<evidence type="ECO:0000256" key="1">
    <source>
        <dbReference type="ARBA" id="ARBA00001946"/>
    </source>
</evidence>
<comment type="cofactor">
    <cofactor evidence="1 15">
        <name>Mg(2+)</name>
        <dbReference type="ChEBI" id="CHEBI:18420"/>
    </cofactor>
</comment>
<dbReference type="Proteomes" id="UP000034050">
    <property type="component" value="Unassembled WGS sequence"/>
</dbReference>
<dbReference type="PANTHER" id="PTHR43030:SF1">
    <property type="entry name" value="PHOSPHOENOLPYRUVATE SYNTHASE"/>
    <property type="match status" value="1"/>
</dbReference>
<proteinExistence type="inferred from homology"/>
<reference evidence="19 20" key="1">
    <citation type="journal article" date="2015" name="Nature">
        <title>rRNA introns, odd ribosomes, and small enigmatic genomes across a large radiation of phyla.</title>
        <authorList>
            <person name="Brown C.T."/>
            <person name="Hug L.A."/>
            <person name="Thomas B.C."/>
            <person name="Sharon I."/>
            <person name="Castelle C.J."/>
            <person name="Singh A."/>
            <person name="Wilkins M.J."/>
            <person name="Williams K.H."/>
            <person name="Banfield J.F."/>
        </authorList>
    </citation>
    <scope>NUCLEOTIDE SEQUENCE [LARGE SCALE GENOMIC DNA]</scope>
</reference>
<feature type="domain" description="PEP-utilising enzyme mobile" evidence="16">
    <location>
        <begin position="368"/>
        <end position="438"/>
    </location>
</feature>
<evidence type="ECO:0000313" key="20">
    <source>
        <dbReference type="Proteomes" id="UP000034050"/>
    </source>
</evidence>
<evidence type="ECO:0000256" key="13">
    <source>
        <dbReference type="ARBA" id="ARBA00033470"/>
    </source>
</evidence>
<name>A0A0G1FJS8_9BACT</name>
<dbReference type="GO" id="GO:0008986">
    <property type="term" value="F:pyruvate, water dikinase activity"/>
    <property type="evidence" value="ECO:0007669"/>
    <property type="project" value="UniProtKB-EC"/>
</dbReference>
<dbReference type="Pfam" id="PF01326">
    <property type="entry name" value="PPDK_N"/>
    <property type="match status" value="1"/>
</dbReference>
<dbReference type="InterPro" id="IPR036637">
    <property type="entry name" value="Phosphohistidine_dom_sf"/>
</dbReference>
<dbReference type="InterPro" id="IPR000121">
    <property type="entry name" value="PEP_util_C"/>
</dbReference>
<comment type="pathway">
    <text evidence="3 15">Carbohydrate biosynthesis; gluconeogenesis.</text>
</comment>
<dbReference type="FunFam" id="3.30.1490.20:FF:000010">
    <property type="entry name" value="Phosphoenolpyruvate synthase"/>
    <property type="match status" value="1"/>
</dbReference>
<dbReference type="PATRIC" id="fig|1618446.3.peg.567"/>
<keyword evidence="11 15" id="KW-0067">ATP-binding</keyword>
<protein>
    <recommendedName>
        <fullName evidence="6 15">Phosphoenolpyruvate synthase</fullName>
        <shortName evidence="15">PEP synthase</shortName>
        <ecNumber evidence="5 15">2.7.9.2</ecNumber>
    </recommendedName>
    <alternativeName>
        <fullName evidence="13 15">Pyruvate, water dikinase</fullName>
    </alternativeName>
</protein>
<evidence type="ECO:0000256" key="2">
    <source>
        <dbReference type="ARBA" id="ARBA00002988"/>
    </source>
</evidence>
<evidence type="ECO:0000256" key="4">
    <source>
        <dbReference type="ARBA" id="ARBA00007837"/>
    </source>
</evidence>
<dbReference type="InterPro" id="IPR018274">
    <property type="entry name" value="PEP_util_AS"/>
</dbReference>
<evidence type="ECO:0000256" key="5">
    <source>
        <dbReference type="ARBA" id="ARBA00011996"/>
    </source>
</evidence>
<feature type="domain" description="PEP-utilising enzyme C-terminal" evidence="18">
    <location>
        <begin position="473"/>
        <end position="759"/>
    </location>
</feature>
<dbReference type="AlphaFoldDB" id="A0A0G1FJS8"/>
<dbReference type="PRINTS" id="PR01736">
    <property type="entry name" value="PHPHTRNFRASE"/>
</dbReference>
<evidence type="ECO:0000256" key="12">
    <source>
        <dbReference type="ARBA" id="ARBA00022842"/>
    </source>
</evidence>
<keyword evidence="7 15" id="KW-0808">Transferase</keyword>
<gene>
    <name evidence="19" type="ORF">UV61_C0004G0034</name>
</gene>
<evidence type="ECO:0000256" key="14">
    <source>
        <dbReference type="ARBA" id="ARBA00047700"/>
    </source>
</evidence>
<dbReference type="Gene3D" id="3.20.20.60">
    <property type="entry name" value="Phosphoenolpyruvate-binding domains"/>
    <property type="match status" value="1"/>
</dbReference>
<dbReference type="STRING" id="1618446.UV61_C0004G0034"/>
<dbReference type="PROSITE" id="PS00370">
    <property type="entry name" value="PEP_ENZYMES_PHOS_SITE"/>
    <property type="match status" value="1"/>
</dbReference>
<evidence type="ECO:0000256" key="7">
    <source>
        <dbReference type="ARBA" id="ARBA00022679"/>
    </source>
</evidence>
<dbReference type="NCBIfam" id="NF005057">
    <property type="entry name" value="PRK06464.1"/>
    <property type="match status" value="1"/>
</dbReference>
<evidence type="ECO:0000256" key="15">
    <source>
        <dbReference type="PIRNR" id="PIRNR000854"/>
    </source>
</evidence>
<feature type="domain" description="Pyruvate phosphate dikinase AMP/ATP-binding" evidence="17">
    <location>
        <begin position="17"/>
        <end position="322"/>
    </location>
</feature>
<dbReference type="EC" id="2.7.9.2" evidence="5 15"/>